<keyword evidence="2" id="KW-1185">Reference proteome</keyword>
<accession>A0ACD1GLQ4</accession>
<dbReference type="Proteomes" id="UP000249057">
    <property type="component" value="Unassembled WGS sequence"/>
</dbReference>
<organism evidence="1 2">
    <name type="scientific">Aspergillus brunneoviolaceus CBS 621.78</name>
    <dbReference type="NCBI Taxonomy" id="1450534"/>
    <lineage>
        <taxon>Eukaryota</taxon>
        <taxon>Fungi</taxon>
        <taxon>Dikarya</taxon>
        <taxon>Ascomycota</taxon>
        <taxon>Pezizomycotina</taxon>
        <taxon>Eurotiomycetes</taxon>
        <taxon>Eurotiomycetidae</taxon>
        <taxon>Eurotiales</taxon>
        <taxon>Aspergillaceae</taxon>
        <taxon>Aspergillus</taxon>
        <taxon>Aspergillus subgen. Circumdati</taxon>
    </lineage>
</organism>
<evidence type="ECO:0000313" key="1">
    <source>
        <dbReference type="EMBL" id="RAH50196.1"/>
    </source>
</evidence>
<protein>
    <submittedName>
        <fullName evidence="1">Uncharacterized protein</fullName>
    </submittedName>
</protein>
<evidence type="ECO:0000313" key="2">
    <source>
        <dbReference type="Proteomes" id="UP000249057"/>
    </source>
</evidence>
<name>A0ACD1GLQ4_9EURO</name>
<dbReference type="EMBL" id="KZ825314">
    <property type="protein sequence ID" value="RAH50196.1"/>
    <property type="molecule type" value="Genomic_DNA"/>
</dbReference>
<proteinExistence type="predicted"/>
<sequence length="104" mass="11636">MNPKREKEGLAETRPPARARRVVGPWRCATGKPIITSLLLLTYFSRSTALLCPLLTRSQLSPINILPLLDNGVFDLLEFVLPLTCKRLLLLLLSLPLLSHHLSI</sequence>
<gene>
    <name evidence="1" type="ORF">BO95DRAFT_193932</name>
</gene>
<reference evidence="1" key="1">
    <citation type="submission" date="2018-02" db="EMBL/GenBank/DDBJ databases">
        <title>The genomes of Aspergillus section Nigri reveals drivers in fungal speciation.</title>
        <authorList>
            <consortium name="DOE Joint Genome Institute"/>
            <person name="Vesth T.C."/>
            <person name="Nybo J."/>
            <person name="Theobald S."/>
            <person name="Brandl J."/>
            <person name="Frisvad J.C."/>
            <person name="Nielsen K.F."/>
            <person name="Lyhne E.K."/>
            <person name="Kogle M.E."/>
            <person name="Kuo A."/>
            <person name="Riley R."/>
            <person name="Clum A."/>
            <person name="Nolan M."/>
            <person name="Lipzen A."/>
            <person name="Salamov A."/>
            <person name="Henrissat B."/>
            <person name="Wiebenga A."/>
            <person name="De vries R.P."/>
            <person name="Grigoriev I.V."/>
            <person name="Mortensen U.H."/>
            <person name="Andersen M.R."/>
            <person name="Baker S.E."/>
        </authorList>
    </citation>
    <scope>NUCLEOTIDE SEQUENCE</scope>
    <source>
        <strain evidence="1">CBS 621.78</strain>
    </source>
</reference>